<evidence type="ECO:0000256" key="1">
    <source>
        <dbReference type="ARBA" id="ARBA00022490"/>
    </source>
</evidence>
<dbReference type="GO" id="GO:0016783">
    <property type="term" value="F:sulfurtransferase activity"/>
    <property type="evidence" value="ECO:0007669"/>
    <property type="project" value="TreeGrafter"/>
</dbReference>
<dbReference type="GO" id="GO:0005829">
    <property type="term" value="C:cytosol"/>
    <property type="evidence" value="ECO:0007669"/>
    <property type="project" value="TreeGrafter"/>
</dbReference>
<protein>
    <recommendedName>
        <fullName evidence="3">Cytoplasmic tRNA 2-thiolation protein 2</fullName>
    </recommendedName>
</protein>
<dbReference type="GO" id="GO:0032447">
    <property type="term" value="P:protein urmylation"/>
    <property type="evidence" value="ECO:0007669"/>
    <property type="project" value="UniProtKB-UniRule"/>
</dbReference>
<dbReference type="GO" id="GO:0002143">
    <property type="term" value="P:tRNA wobble position uridine thiolation"/>
    <property type="evidence" value="ECO:0007669"/>
    <property type="project" value="TreeGrafter"/>
</dbReference>
<gene>
    <name evidence="3" type="primary">NCS2</name>
    <name evidence="3" type="synonym">CTU2</name>
    <name evidence="4" type="ORF">M011DRAFT_496845</name>
</gene>
<dbReference type="EMBL" id="MU006596">
    <property type="protein sequence ID" value="KAF2743530.1"/>
    <property type="molecule type" value="Genomic_DNA"/>
</dbReference>
<dbReference type="OrthoDB" id="25129at2759"/>
<dbReference type="SUPFAM" id="SSF52402">
    <property type="entry name" value="Adenine nucleotide alpha hydrolases-like"/>
    <property type="match status" value="1"/>
</dbReference>
<keyword evidence="5" id="KW-1185">Reference proteome</keyword>
<proteinExistence type="inferred from homology"/>
<comment type="function">
    <text evidence="3">Plays a central role in 2-thiolation of mcm(5)S(2)U at tRNA wobble positions of tRNA(Lys), tRNA(Glu) and tRNA(Gln). May act by forming a heterodimer with NCS6 that ligates sulfur from thiocarboxylated URM1 onto the uridine of tRNAs at wobble position. Prior mcm(5) tRNA modification by the elongator complex is required for 2-thiolation. May also be involved in protein urmylation.</text>
</comment>
<dbReference type="AlphaFoldDB" id="A0A6A6V1N0"/>
<comment type="similarity">
    <text evidence="3">Belongs to the CTU2/NCS2 family.</text>
</comment>
<dbReference type="GO" id="GO:0016779">
    <property type="term" value="F:nucleotidyltransferase activity"/>
    <property type="evidence" value="ECO:0007669"/>
    <property type="project" value="UniProtKB-UniRule"/>
</dbReference>
<evidence type="ECO:0000256" key="2">
    <source>
        <dbReference type="ARBA" id="ARBA00022694"/>
    </source>
</evidence>
<comment type="subcellular location">
    <subcellularLocation>
        <location evidence="3">Cytoplasm</location>
    </subcellularLocation>
</comment>
<dbReference type="GO" id="GO:0000049">
    <property type="term" value="F:tRNA binding"/>
    <property type="evidence" value="ECO:0007669"/>
    <property type="project" value="InterPro"/>
</dbReference>
<evidence type="ECO:0000313" key="4">
    <source>
        <dbReference type="EMBL" id="KAF2743530.1"/>
    </source>
</evidence>
<dbReference type="UniPathway" id="UPA00988"/>
<dbReference type="Proteomes" id="UP000799440">
    <property type="component" value="Unassembled WGS sequence"/>
</dbReference>
<dbReference type="Pfam" id="PF10288">
    <property type="entry name" value="CTU2"/>
    <property type="match status" value="1"/>
</dbReference>
<sequence>MAVKDNNDIADQPCRRCKNNPSVLVVRTEPLCRECFVRYVNTKIIKRMESFRVRHAAPGQQRKILLPLSFGVSSLVLLHVLDFQLKTQSEKSGRTGFSLCVVYIDASTVDSSAPDAAMLQHVQERYPHDYATVPLQTLFELLPLDDPLLISLCAPDLPSTATSSDRISSLLSSLTSSTARADVLPMLRTRLLVEEAKQRGCEGILWGDSTTKLAEKTLSETAKGRGYSLPWHIADGESPLGIPFHYPNRDVLKKELVAYIDLADPPLSSLVHGPSAASTTTSMSSKTTTIDELMKNYFESVEENFPSIVANVVRTAGKLQVKETRRTAAQCNLCNMPVTDGRFGIHGWGGDQEDGLQSAGPSSGLCYGCSRTIPNGLR</sequence>
<reference evidence="4" key="1">
    <citation type="journal article" date="2020" name="Stud. Mycol.">
        <title>101 Dothideomycetes genomes: a test case for predicting lifestyles and emergence of pathogens.</title>
        <authorList>
            <person name="Haridas S."/>
            <person name="Albert R."/>
            <person name="Binder M."/>
            <person name="Bloem J."/>
            <person name="Labutti K."/>
            <person name="Salamov A."/>
            <person name="Andreopoulos B."/>
            <person name="Baker S."/>
            <person name="Barry K."/>
            <person name="Bills G."/>
            <person name="Bluhm B."/>
            <person name="Cannon C."/>
            <person name="Castanera R."/>
            <person name="Culley D."/>
            <person name="Daum C."/>
            <person name="Ezra D."/>
            <person name="Gonzalez J."/>
            <person name="Henrissat B."/>
            <person name="Kuo A."/>
            <person name="Liang C."/>
            <person name="Lipzen A."/>
            <person name="Lutzoni F."/>
            <person name="Magnuson J."/>
            <person name="Mondo S."/>
            <person name="Nolan M."/>
            <person name="Ohm R."/>
            <person name="Pangilinan J."/>
            <person name="Park H.-J."/>
            <person name="Ramirez L."/>
            <person name="Alfaro M."/>
            <person name="Sun H."/>
            <person name="Tritt A."/>
            <person name="Yoshinaga Y."/>
            <person name="Zwiers L.-H."/>
            <person name="Turgeon B."/>
            <person name="Goodwin S."/>
            <person name="Spatafora J."/>
            <person name="Crous P."/>
            <person name="Grigoriev I."/>
        </authorList>
    </citation>
    <scope>NUCLEOTIDE SEQUENCE</scope>
    <source>
        <strain evidence="4">CBS 119925</strain>
    </source>
</reference>
<accession>A0A6A6V1N0</accession>
<keyword evidence="2 3" id="KW-0819">tRNA processing</keyword>
<dbReference type="InterPro" id="IPR019407">
    <property type="entry name" value="CTU2"/>
</dbReference>
<dbReference type="PANTHER" id="PTHR20882">
    <property type="entry name" value="CYTOPLASMIC TRNA 2-THIOLATION PROTEIN 2"/>
    <property type="match status" value="1"/>
</dbReference>
<dbReference type="PANTHER" id="PTHR20882:SF14">
    <property type="entry name" value="CYTOPLASMIC TRNA 2-THIOLATION PROTEIN 2"/>
    <property type="match status" value="1"/>
</dbReference>
<organism evidence="4 5">
    <name type="scientific">Sporormia fimetaria CBS 119925</name>
    <dbReference type="NCBI Taxonomy" id="1340428"/>
    <lineage>
        <taxon>Eukaryota</taxon>
        <taxon>Fungi</taxon>
        <taxon>Dikarya</taxon>
        <taxon>Ascomycota</taxon>
        <taxon>Pezizomycotina</taxon>
        <taxon>Dothideomycetes</taxon>
        <taxon>Pleosporomycetidae</taxon>
        <taxon>Pleosporales</taxon>
        <taxon>Sporormiaceae</taxon>
        <taxon>Sporormia</taxon>
    </lineage>
</organism>
<name>A0A6A6V1N0_9PLEO</name>
<comment type="pathway">
    <text evidence="3">tRNA modification; 5-methoxycarbonylmethyl-2-thiouridine-tRNA biosynthesis.</text>
</comment>
<evidence type="ECO:0000256" key="3">
    <source>
        <dbReference type="HAMAP-Rule" id="MF_03054"/>
    </source>
</evidence>
<dbReference type="InterPro" id="IPR014729">
    <property type="entry name" value="Rossmann-like_a/b/a_fold"/>
</dbReference>
<dbReference type="Gene3D" id="3.40.50.620">
    <property type="entry name" value="HUPs"/>
    <property type="match status" value="1"/>
</dbReference>
<keyword evidence="1 3" id="KW-0963">Cytoplasm</keyword>
<dbReference type="HAMAP" id="MF_03054">
    <property type="entry name" value="CTU2"/>
    <property type="match status" value="1"/>
</dbReference>
<evidence type="ECO:0000313" key="5">
    <source>
        <dbReference type="Proteomes" id="UP000799440"/>
    </source>
</evidence>